<keyword evidence="2" id="KW-1185">Reference proteome</keyword>
<dbReference type="RefSeq" id="WP_346115646.1">
    <property type="nucleotide sequence ID" value="NZ_BAABGU010000001.1"/>
</dbReference>
<gene>
    <name evidence="1" type="ORF">GCM10023176_00050</name>
</gene>
<organism evidence="1 2">
    <name type="scientific">Micromonospora coerulea</name>
    <dbReference type="NCBI Taxonomy" id="47856"/>
    <lineage>
        <taxon>Bacteria</taxon>
        <taxon>Bacillati</taxon>
        <taxon>Actinomycetota</taxon>
        <taxon>Actinomycetes</taxon>
        <taxon>Micromonosporales</taxon>
        <taxon>Micromonosporaceae</taxon>
        <taxon>Micromonospora</taxon>
    </lineage>
</organism>
<reference evidence="2" key="1">
    <citation type="journal article" date="2019" name="Int. J. Syst. Evol. Microbiol.">
        <title>The Global Catalogue of Microorganisms (GCM) 10K type strain sequencing project: providing services to taxonomists for standard genome sequencing and annotation.</title>
        <authorList>
            <consortium name="The Broad Institute Genomics Platform"/>
            <consortium name="The Broad Institute Genome Sequencing Center for Infectious Disease"/>
            <person name="Wu L."/>
            <person name="Ma J."/>
        </authorList>
    </citation>
    <scope>NUCLEOTIDE SEQUENCE [LARGE SCALE GENOMIC DNA]</scope>
    <source>
        <strain evidence="2">JCM 3175</strain>
    </source>
</reference>
<evidence type="ECO:0000313" key="1">
    <source>
        <dbReference type="EMBL" id="GAA4561451.1"/>
    </source>
</evidence>
<dbReference type="InterPro" id="IPR011042">
    <property type="entry name" value="6-blade_b-propeller_TolB-like"/>
</dbReference>
<dbReference type="SUPFAM" id="SSF75011">
    <property type="entry name" value="3-carboxy-cis,cis-mucoante lactonizing enzyme"/>
    <property type="match status" value="1"/>
</dbReference>
<dbReference type="EMBL" id="BAABGU010000001">
    <property type="protein sequence ID" value="GAA4561451.1"/>
    <property type="molecule type" value="Genomic_DNA"/>
</dbReference>
<sequence length="265" mass="28482">MTDVAWVSQDKIYFLREIDSEGSELWLRDAGRERKLASNADIPDHCGPLDFLFAGKPGTLGVGMECDGFDRLISYSETTGAFAALLDVPRAADVALSDDGGSGYISTGKDDCWEIQPFGDAVGSDLIDWEDYSCRLGKSAKSPVIVGDGSVIFAATNDPPPEQLRADERRVWRLMAASVERGGVEQVGPELHGFPDLAVVPGESKAVVTVSFNGPAEVLEVDLRSGQSRRIRQTDFALSLSVSPDGKKVAFVDGKGRIVVQKLSS</sequence>
<name>A0ABP8S4Y9_9ACTN</name>
<dbReference type="Gene3D" id="2.120.10.30">
    <property type="entry name" value="TolB, C-terminal domain"/>
    <property type="match status" value="1"/>
</dbReference>
<evidence type="ECO:0008006" key="3">
    <source>
        <dbReference type="Google" id="ProtNLM"/>
    </source>
</evidence>
<evidence type="ECO:0000313" key="2">
    <source>
        <dbReference type="Proteomes" id="UP001500307"/>
    </source>
</evidence>
<accession>A0ABP8S4Y9</accession>
<dbReference type="Proteomes" id="UP001500307">
    <property type="component" value="Unassembled WGS sequence"/>
</dbReference>
<comment type="caution">
    <text evidence="1">The sequence shown here is derived from an EMBL/GenBank/DDBJ whole genome shotgun (WGS) entry which is preliminary data.</text>
</comment>
<protein>
    <recommendedName>
        <fullName evidence="3">WD40 repeat domain-containing protein</fullName>
    </recommendedName>
</protein>
<proteinExistence type="predicted"/>